<proteinExistence type="predicted"/>
<evidence type="ECO:0000313" key="2">
    <source>
        <dbReference type="Proteomes" id="UP000008144"/>
    </source>
</evidence>
<reference evidence="1" key="3">
    <citation type="submission" date="2025-08" db="UniProtKB">
        <authorList>
            <consortium name="Ensembl"/>
        </authorList>
    </citation>
    <scope>IDENTIFICATION</scope>
</reference>
<dbReference type="EMBL" id="EAAA01000034">
    <property type="status" value="NOT_ANNOTATED_CDS"/>
    <property type="molecule type" value="Genomic_DNA"/>
</dbReference>
<name>H2XK37_CIOIN</name>
<evidence type="ECO:0000313" key="1">
    <source>
        <dbReference type="Ensembl" id="ENSCINP00000030019.1"/>
    </source>
</evidence>
<dbReference type="Ensembl" id="ENSCINT00000036414.1">
    <property type="protein sequence ID" value="ENSCINP00000030019.1"/>
    <property type="gene ID" value="ENSCING00000019918.1"/>
</dbReference>
<reference evidence="1" key="4">
    <citation type="submission" date="2025-09" db="UniProtKB">
        <authorList>
            <consortium name="Ensembl"/>
        </authorList>
    </citation>
    <scope>IDENTIFICATION</scope>
</reference>
<reference evidence="2" key="1">
    <citation type="journal article" date="2002" name="Science">
        <title>The draft genome of Ciona intestinalis: insights into chordate and vertebrate origins.</title>
        <authorList>
            <person name="Dehal P."/>
            <person name="Satou Y."/>
            <person name="Campbell R.K."/>
            <person name="Chapman J."/>
            <person name="Degnan B."/>
            <person name="De Tomaso A."/>
            <person name="Davidson B."/>
            <person name="Di Gregorio A."/>
            <person name="Gelpke M."/>
            <person name="Goodstein D.M."/>
            <person name="Harafuji N."/>
            <person name="Hastings K.E."/>
            <person name="Ho I."/>
            <person name="Hotta K."/>
            <person name="Huang W."/>
            <person name="Kawashima T."/>
            <person name="Lemaire P."/>
            <person name="Martinez D."/>
            <person name="Meinertzhagen I.A."/>
            <person name="Necula S."/>
            <person name="Nonaka M."/>
            <person name="Putnam N."/>
            <person name="Rash S."/>
            <person name="Saiga H."/>
            <person name="Satake M."/>
            <person name="Terry A."/>
            <person name="Yamada L."/>
            <person name="Wang H.G."/>
            <person name="Awazu S."/>
            <person name="Azumi K."/>
            <person name="Boore J."/>
            <person name="Branno M."/>
            <person name="Chin-Bow S."/>
            <person name="DeSantis R."/>
            <person name="Doyle S."/>
            <person name="Francino P."/>
            <person name="Keys D.N."/>
            <person name="Haga S."/>
            <person name="Hayashi H."/>
            <person name="Hino K."/>
            <person name="Imai K.S."/>
            <person name="Inaba K."/>
            <person name="Kano S."/>
            <person name="Kobayashi K."/>
            <person name="Kobayashi M."/>
            <person name="Lee B.I."/>
            <person name="Makabe K.W."/>
            <person name="Manohar C."/>
            <person name="Matassi G."/>
            <person name="Medina M."/>
            <person name="Mochizuki Y."/>
            <person name="Mount S."/>
            <person name="Morishita T."/>
            <person name="Miura S."/>
            <person name="Nakayama A."/>
            <person name="Nishizaka S."/>
            <person name="Nomoto H."/>
            <person name="Ohta F."/>
            <person name="Oishi K."/>
            <person name="Rigoutsos I."/>
            <person name="Sano M."/>
            <person name="Sasaki A."/>
            <person name="Sasakura Y."/>
            <person name="Shoguchi E."/>
            <person name="Shin-i T."/>
            <person name="Spagnuolo A."/>
            <person name="Stainier D."/>
            <person name="Suzuki M.M."/>
            <person name="Tassy O."/>
            <person name="Takatori N."/>
            <person name="Tokuoka M."/>
            <person name="Yagi K."/>
            <person name="Yoshizaki F."/>
            <person name="Wada S."/>
            <person name="Zhang C."/>
            <person name="Hyatt P.D."/>
            <person name="Larimer F."/>
            <person name="Detter C."/>
            <person name="Doggett N."/>
            <person name="Glavina T."/>
            <person name="Hawkins T."/>
            <person name="Richardson P."/>
            <person name="Lucas S."/>
            <person name="Kohara Y."/>
            <person name="Levine M."/>
            <person name="Satoh N."/>
            <person name="Rokhsar D.S."/>
        </authorList>
    </citation>
    <scope>NUCLEOTIDE SEQUENCE [LARGE SCALE GENOMIC DNA]</scope>
</reference>
<organism evidence="1 2">
    <name type="scientific">Ciona intestinalis</name>
    <name type="common">Transparent sea squirt</name>
    <name type="synonym">Ascidia intestinalis</name>
    <dbReference type="NCBI Taxonomy" id="7719"/>
    <lineage>
        <taxon>Eukaryota</taxon>
        <taxon>Metazoa</taxon>
        <taxon>Chordata</taxon>
        <taxon>Tunicata</taxon>
        <taxon>Ascidiacea</taxon>
        <taxon>Phlebobranchia</taxon>
        <taxon>Cionidae</taxon>
        <taxon>Ciona</taxon>
    </lineage>
</organism>
<dbReference type="HOGENOM" id="CLU_3105616_0_0_1"/>
<dbReference type="Proteomes" id="UP000008144">
    <property type="component" value="Chromosome 1"/>
</dbReference>
<dbReference type="AlphaFoldDB" id="H2XK37"/>
<protein>
    <submittedName>
        <fullName evidence="1">Uncharacterized protein</fullName>
    </submittedName>
</protein>
<dbReference type="InParanoid" id="H2XK37"/>
<sequence>METVRVYWLLSMFGCRDDDIKACCYHSMCLGAKFCQISKICVGILKTTPVV</sequence>
<accession>H2XK37</accession>
<reference evidence="1" key="2">
    <citation type="journal article" date="2008" name="Genome Biol.">
        <title>Improved genome assembly and evidence-based global gene model set for the chordate Ciona intestinalis: new insight into intron and operon populations.</title>
        <authorList>
            <person name="Satou Y."/>
            <person name="Mineta K."/>
            <person name="Ogasawara M."/>
            <person name="Sasakura Y."/>
            <person name="Shoguchi E."/>
            <person name="Ueno K."/>
            <person name="Yamada L."/>
            <person name="Matsumoto J."/>
            <person name="Wasserscheid J."/>
            <person name="Dewar K."/>
            <person name="Wiley G.B."/>
            <person name="Macmil S.L."/>
            <person name="Roe B.A."/>
            <person name="Zeller R.W."/>
            <person name="Hastings K.E."/>
            <person name="Lemaire P."/>
            <person name="Lindquist E."/>
            <person name="Endo T."/>
            <person name="Hotta K."/>
            <person name="Inaba K."/>
        </authorList>
    </citation>
    <scope>NUCLEOTIDE SEQUENCE [LARGE SCALE GENOMIC DNA]</scope>
    <source>
        <strain evidence="1">wild type</strain>
    </source>
</reference>
<dbReference type="EMBL" id="EAAA01000035">
    <property type="status" value="NOT_ANNOTATED_CDS"/>
    <property type="molecule type" value="Genomic_DNA"/>
</dbReference>
<keyword evidence="2" id="KW-1185">Reference proteome</keyword>